<reference evidence="1 2" key="1">
    <citation type="submission" date="2019-01" db="EMBL/GenBank/DDBJ databases">
        <title>Draft genome sequences of three monokaryotic isolates of the white-rot basidiomycete fungus Dichomitus squalens.</title>
        <authorList>
            <consortium name="DOE Joint Genome Institute"/>
            <person name="Lopez S.C."/>
            <person name="Andreopoulos B."/>
            <person name="Pangilinan J."/>
            <person name="Lipzen A."/>
            <person name="Riley R."/>
            <person name="Ahrendt S."/>
            <person name="Ng V."/>
            <person name="Barry K."/>
            <person name="Daum C."/>
            <person name="Grigoriev I.V."/>
            <person name="Hilden K.S."/>
            <person name="Makela M.R."/>
            <person name="de Vries R.P."/>
        </authorList>
    </citation>
    <scope>NUCLEOTIDE SEQUENCE [LARGE SCALE GENOMIC DNA]</scope>
    <source>
        <strain evidence="1 2">CBS 464.89</strain>
    </source>
</reference>
<accession>A0A4Q9PHF4</accession>
<gene>
    <name evidence="1" type="ORF">BD310DRAFT_952272</name>
</gene>
<dbReference type="EMBL" id="ML145223">
    <property type="protein sequence ID" value="TBU53147.1"/>
    <property type="molecule type" value="Genomic_DNA"/>
</dbReference>
<evidence type="ECO:0000313" key="2">
    <source>
        <dbReference type="Proteomes" id="UP000292082"/>
    </source>
</evidence>
<protein>
    <submittedName>
        <fullName evidence="1">Uncharacterized protein</fullName>
    </submittedName>
</protein>
<keyword evidence="2" id="KW-1185">Reference proteome</keyword>
<dbReference type="Proteomes" id="UP000292082">
    <property type="component" value="Unassembled WGS sequence"/>
</dbReference>
<name>A0A4Q9PHF4_9APHY</name>
<dbReference type="AlphaFoldDB" id="A0A4Q9PHF4"/>
<proteinExistence type="predicted"/>
<organism evidence="1 2">
    <name type="scientific">Dichomitus squalens</name>
    <dbReference type="NCBI Taxonomy" id="114155"/>
    <lineage>
        <taxon>Eukaryota</taxon>
        <taxon>Fungi</taxon>
        <taxon>Dikarya</taxon>
        <taxon>Basidiomycota</taxon>
        <taxon>Agaricomycotina</taxon>
        <taxon>Agaricomycetes</taxon>
        <taxon>Polyporales</taxon>
        <taxon>Polyporaceae</taxon>
        <taxon>Dichomitus</taxon>
    </lineage>
</organism>
<evidence type="ECO:0000313" key="1">
    <source>
        <dbReference type="EMBL" id="TBU53147.1"/>
    </source>
</evidence>
<sequence>MSLQAFEFERPTQRRSLSLVPSSIARCLLKHTVVSYDVAVGVFHRRASRTSCQHGGQASRVNRRDVHVYDVNACLANDDDLGYEMTNANPLSPSSSTSAVRAVFANASPAQLTRSRGTYYSTALRTRQVSPSGVRRGAAHQHVQSQQRSIRKRGRADLDYICSRRVPVDECQRQVPVLRPSTVLSACPAAGHPHGLEISLSGVLRPCSYVV</sequence>